<sequence>MFETSRHTVLAVLVGLAILSAVAAPGLIVSNAAAQTTQGNETTITPPGNETSTIPSGNETSTTTAPAGNETSAGTTTITLTPNSGGAGTNVTIAGTGFSPGQTFRFTFDNGYLLTGNMIQFATGEFNTTALVPDNATSGDHEVTVAGSMGENATATFSVVEGPANTTSSSSAAAGAPSGNETSIPSPGNETATTPGNATSLPPPNPGIGIATLVLTPTSVSTGSELNIAGTGFSNDQNVTLAIDDNTVDTNSTITTDANGAFTVAVTIPENVTAGDHQVTATDGSGVKASATLSITAAASTNMPPSPPP</sequence>
<keyword evidence="3" id="KW-1185">Reference proteome</keyword>
<dbReference type="EMBL" id="CP007174">
    <property type="protein sequence ID" value="AIF83550.1"/>
    <property type="molecule type" value="Genomic_DNA"/>
</dbReference>
<gene>
    <name evidence="2" type="ORF">NTE_01487</name>
</gene>
<dbReference type="KEGG" id="nev:NTE_01487"/>
<feature type="region of interest" description="Disordered" evidence="1">
    <location>
        <begin position="36"/>
        <end position="86"/>
    </location>
</feature>
<dbReference type="HOGENOM" id="CLU_898947_0_0_2"/>
<dbReference type="InterPro" id="IPR013783">
    <property type="entry name" value="Ig-like_fold"/>
</dbReference>
<protein>
    <recommendedName>
        <fullName evidence="4">IPT/TIG domain-containing protein</fullName>
    </recommendedName>
</protein>
<organism evidence="2 3">
    <name type="scientific">Candidatus Nitrososphaera evergladensis SR1</name>
    <dbReference type="NCBI Taxonomy" id="1459636"/>
    <lineage>
        <taxon>Archaea</taxon>
        <taxon>Nitrososphaerota</taxon>
        <taxon>Nitrososphaeria</taxon>
        <taxon>Nitrososphaerales</taxon>
        <taxon>Nitrososphaeraceae</taxon>
        <taxon>Nitrososphaera</taxon>
    </lineage>
</organism>
<feature type="compositionally biased region" description="Low complexity" evidence="1">
    <location>
        <begin position="163"/>
        <end position="180"/>
    </location>
</feature>
<feature type="region of interest" description="Disordered" evidence="1">
    <location>
        <begin position="162"/>
        <end position="209"/>
    </location>
</feature>
<evidence type="ECO:0000256" key="1">
    <source>
        <dbReference type="SAM" id="MobiDB-lite"/>
    </source>
</evidence>
<evidence type="ECO:0000313" key="3">
    <source>
        <dbReference type="Proteomes" id="UP000028194"/>
    </source>
</evidence>
<reference evidence="2 3" key="1">
    <citation type="journal article" date="2014" name="PLoS ONE">
        <title>Genome Sequence of Candidatus Nitrososphaera evergladensis from Group I.1b Enriched from Everglades Soil Reveals Novel Genomic Features of the Ammonia-Oxidizing Archaea.</title>
        <authorList>
            <person name="Zhalnina K.V."/>
            <person name="Dias R."/>
            <person name="Leonard M.T."/>
            <person name="Dorr de Quadros P."/>
            <person name="Camargo F.A."/>
            <person name="Drew J.C."/>
            <person name="Farmerie W.G."/>
            <person name="Daroub S.H."/>
            <person name="Triplett E.W."/>
        </authorList>
    </citation>
    <scope>NUCLEOTIDE SEQUENCE [LARGE SCALE GENOMIC DNA]</scope>
    <source>
        <strain evidence="2 3">SR1</strain>
    </source>
</reference>
<dbReference type="AlphaFoldDB" id="A0A075MR23"/>
<accession>A0A075MR23</accession>
<dbReference type="Proteomes" id="UP000028194">
    <property type="component" value="Chromosome"/>
</dbReference>
<evidence type="ECO:0008006" key="4">
    <source>
        <dbReference type="Google" id="ProtNLM"/>
    </source>
</evidence>
<dbReference type="Gene3D" id="2.60.40.10">
    <property type="entry name" value="Immunoglobulins"/>
    <property type="match status" value="2"/>
</dbReference>
<name>A0A075MR23_9ARCH</name>
<evidence type="ECO:0000313" key="2">
    <source>
        <dbReference type="EMBL" id="AIF83550.1"/>
    </source>
</evidence>
<feature type="compositionally biased region" description="Polar residues" evidence="1">
    <location>
        <begin position="181"/>
        <end position="200"/>
    </location>
</feature>
<proteinExistence type="predicted"/>